<evidence type="ECO:0000256" key="1">
    <source>
        <dbReference type="ARBA" id="ARBA00022729"/>
    </source>
</evidence>
<keyword evidence="2" id="KW-0677">Repeat</keyword>
<dbReference type="Gene3D" id="2.10.25.10">
    <property type="entry name" value="Laminin"/>
    <property type="match status" value="1"/>
</dbReference>
<comment type="caution">
    <text evidence="8">The sequence shown here is derived from an EMBL/GenBank/DDBJ whole genome shotgun (WGS) entry which is preliminary data.</text>
</comment>
<keyword evidence="9" id="KW-1185">Reference proteome</keyword>
<reference evidence="8" key="2">
    <citation type="submission" date="2020-11" db="EMBL/GenBank/DDBJ databases">
        <authorList>
            <person name="McCartney M.A."/>
            <person name="Auch B."/>
            <person name="Kono T."/>
            <person name="Mallez S."/>
            <person name="Becker A."/>
            <person name="Gohl D.M."/>
            <person name="Silverstein K.A.T."/>
            <person name="Koren S."/>
            <person name="Bechman K.B."/>
            <person name="Herman A."/>
            <person name="Abrahante J.E."/>
            <person name="Garbe J."/>
        </authorList>
    </citation>
    <scope>NUCLEOTIDE SEQUENCE</scope>
    <source>
        <strain evidence="8">Duluth1</strain>
        <tissue evidence="8">Whole animal</tissue>
    </source>
</reference>
<gene>
    <name evidence="8" type="ORF">DPMN_070326</name>
</gene>
<feature type="domain" description="EGF-like" evidence="7">
    <location>
        <begin position="1"/>
        <end position="18"/>
    </location>
</feature>
<sequence length="72" mass="7928">MGNYYCDCNLGWTGKDCNEDCKCNGHSMCEAGVGICDLCLNKTTGPYCNQCLVGHYGDPTKSYGEFYCSLKM</sequence>
<accession>A0A9D3Z4W3</accession>
<dbReference type="InterPro" id="IPR002049">
    <property type="entry name" value="LE_dom"/>
</dbReference>
<organism evidence="8 9">
    <name type="scientific">Dreissena polymorpha</name>
    <name type="common">Zebra mussel</name>
    <name type="synonym">Mytilus polymorpha</name>
    <dbReference type="NCBI Taxonomy" id="45954"/>
    <lineage>
        <taxon>Eukaryota</taxon>
        <taxon>Metazoa</taxon>
        <taxon>Spiralia</taxon>
        <taxon>Lophotrochozoa</taxon>
        <taxon>Mollusca</taxon>
        <taxon>Bivalvia</taxon>
        <taxon>Autobranchia</taxon>
        <taxon>Heteroconchia</taxon>
        <taxon>Euheterodonta</taxon>
        <taxon>Imparidentia</taxon>
        <taxon>Neoheterodontei</taxon>
        <taxon>Myida</taxon>
        <taxon>Dreissenoidea</taxon>
        <taxon>Dreissenidae</taxon>
        <taxon>Dreissena</taxon>
    </lineage>
</organism>
<reference evidence="8" key="1">
    <citation type="journal article" date="2019" name="bioRxiv">
        <title>The Genome of the Zebra Mussel, Dreissena polymorpha: A Resource for Invasive Species Research.</title>
        <authorList>
            <person name="McCartney M.A."/>
            <person name="Auch B."/>
            <person name="Kono T."/>
            <person name="Mallez S."/>
            <person name="Zhang Y."/>
            <person name="Obille A."/>
            <person name="Becker A."/>
            <person name="Abrahante J.E."/>
            <person name="Garbe J."/>
            <person name="Badalamenti J.P."/>
            <person name="Herman A."/>
            <person name="Mangelson H."/>
            <person name="Liachko I."/>
            <person name="Sullivan S."/>
            <person name="Sone E.D."/>
            <person name="Koren S."/>
            <person name="Silverstein K.A.T."/>
            <person name="Beckman K.B."/>
            <person name="Gohl D.M."/>
        </authorList>
    </citation>
    <scope>NUCLEOTIDE SEQUENCE</scope>
    <source>
        <strain evidence="8">Duluth1</strain>
        <tissue evidence="8">Whole animal</tissue>
    </source>
</reference>
<dbReference type="SUPFAM" id="SSF57196">
    <property type="entry name" value="EGF/Laminin"/>
    <property type="match status" value="1"/>
</dbReference>
<evidence type="ECO:0000256" key="3">
    <source>
        <dbReference type="ARBA" id="ARBA00023157"/>
    </source>
</evidence>
<dbReference type="InterPro" id="IPR056863">
    <property type="entry name" value="LMN_ATRN_NET-like_EGF"/>
</dbReference>
<dbReference type="SMART" id="SM00180">
    <property type="entry name" value="EGF_Lam"/>
    <property type="match status" value="1"/>
</dbReference>
<dbReference type="Pfam" id="PF24973">
    <property type="entry name" value="EGF_LMN_ATRN"/>
    <property type="match status" value="1"/>
</dbReference>
<dbReference type="GO" id="GO:0005604">
    <property type="term" value="C:basement membrane"/>
    <property type="evidence" value="ECO:0007669"/>
    <property type="project" value="UniProtKB-ARBA"/>
</dbReference>
<keyword evidence="4" id="KW-0325">Glycoprotein</keyword>
<evidence type="ECO:0000259" key="7">
    <source>
        <dbReference type="PROSITE" id="PS50026"/>
    </source>
</evidence>
<keyword evidence="3 6" id="KW-1015">Disulfide bond</keyword>
<protein>
    <recommendedName>
        <fullName evidence="7">EGF-like domain-containing protein</fullName>
    </recommendedName>
</protein>
<evidence type="ECO:0000313" key="9">
    <source>
        <dbReference type="Proteomes" id="UP000828390"/>
    </source>
</evidence>
<evidence type="ECO:0000256" key="2">
    <source>
        <dbReference type="ARBA" id="ARBA00022737"/>
    </source>
</evidence>
<dbReference type="PROSITE" id="PS00022">
    <property type="entry name" value="EGF_1"/>
    <property type="match status" value="1"/>
</dbReference>
<dbReference type="PROSITE" id="PS50026">
    <property type="entry name" value="EGF_3"/>
    <property type="match status" value="1"/>
</dbReference>
<dbReference type="AlphaFoldDB" id="A0A9D3Z4W3"/>
<dbReference type="CDD" id="cd00055">
    <property type="entry name" value="EGF_Lam"/>
    <property type="match status" value="1"/>
</dbReference>
<keyword evidence="5" id="KW-0424">Laminin EGF-like domain</keyword>
<proteinExistence type="predicted"/>
<evidence type="ECO:0000256" key="5">
    <source>
        <dbReference type="ARBA" id="ARBA00023292"/>
    </source>
</evidence>
<evidence type="ECO:0000313" key="8">
    <source>
        <dbReference type="EMBL" id="KAH3710831.1"/>
    </source>
</evidence>
<evidence type="ECO:0000256" key="6">
    <source>
        <dbReference type="PROSITE-ProRule" id="PRU00076"/>
    </source>
</evidence>
<dbReference type="FunFam" id="2.10.25.10:FF:000188">
    <property type="entry name" value="Laminin subunit gamma 2"/>
    <property type="match status" value="1"/>
</dbReference>
<dbReference type="PROSITE" id="PS01248">
    <property type="entry name" value="EGF_LAM_1"/>
    <property type="match status" value="1"/>
</dbReference>
<keyword evidence="1" id="KW-0732">Signal</keyword>
<dbReference type="InterPro" id="IPR000742">
    <property type="entry name" value="EGF"/>
</dbReference>
<keyword evidence="6" id="KW-0245">EGF-like domain</keyword>
<feature type="disulfide bond" evidence="6">
    <location>
        <begin position="8"/>
        <end position="17"/>
    </location>
</feature>
<dbReference type="EMBL" id="JAIWYP010000014">
    <property type="protein sequence ID" value="KAH3710831.1"/>
    <property type="molecule type" value="Genomic_DNA"/>
</dbReference>
<evidence type="ECO:0000256" key="4">
    <source>
        <dbReference type="ARBA" id="ARBA00023180"/>
    </source>
</evidence>
<name>A0A9D3Z4W3_DREPO</name>
<dbReference type="Proteomes" id="UP000828390">
    <property type="component" value="Unassembled WGS sequence"/>
</dbReference>
<comment type="caution">
    <text evidence="6">Lacks conserved residue(s) required for the propagation of feature annotation.</text>
</comment>